<dbReference type="EMBL" id="GG738858">
    <property type="protein sequence ID" value="EFC46602.1"/>
    <property type="molecule type" value="Genomic_DNA"/>
</dbReference>
<dbReference type="Proteomes" id="UP000006671">
    <property type="component" value="Unassembled WGS sequence"/>
</dbReference>
<dbReference type="VEuPathDB" id="AmoebaDB:NAEGRDRAFT_65470"/>
<reference evidence="2 3" key="1">
    <citation type="journal article" date="2010" name="Cell">
        <title>The genome of Naegleria gruberi illuminates early eukaryotic versatility.</title>
        <authorList>
            <person name="Fritz-Laylin L.K."/>
            <person name="Prochnik S.E."/>
            <person name="Ginger M.L."/>
            <person name="Dacks J.B."/>
            <person name="Carpenter M.L."/>
            <person name="Field M.C."/>
            <person name="Kuo A."/>
            <person name="Paredez A."/>
            <person name="Chapman J."/>
            <person name="Pham J."/>
            <person name="Shu S."/>
            <person name="Neupane R."/>
            <person name="Cipriano M."/>
            <person name="Mancuso J."/>
            <person name="Tu H."/>
            <person name="Salamov A."/>
            <person name="Lindquist E."/>
            <person name="Shapiro H."/>
            <person name="Lucas S."/>
            <person name="Grigoriev I.V."/>
            <person name="Cande W.Z."/>
            <person name="Fulton C."/>
            <person name="Rokhsar D.S."/>
            <person name="Dawson S.C."/>
        </authorList>
    </citation>
    <scope>NUCLEOTIDE SEQUENCE [LARGE SCALE GENOMIC DNA]</scope>
    <source>
        <strain evidence="2 3">NEG-M</strain>
    </source>
</reference>
<proteinExistence type="predicted"/>
<dbReference type="AlphaFoldDB" id="D2V9K0"/>
<dbReference type="RefSeq" id="XP_002679346.1">
    <property type="nucleotide sequence ID" value="XM_002679300.1"/>
</dbReference>
<keyword evidence="3" id="KW-1185">Reference proteome</keyword>
<accession>D2V9K0</accession>
<name>D2V9K0_NAEGR</name>
<organism evidence="3">
    <name type="scientific">Naegleria gruberi</name>
    <name type="common">Amoeba</name>
    <dbReference type="NCBI Taxonomy" id="5762"/>
    <lineage>
        <taxon>Eukaryota</taxon>
        <taxon>Discoba</taxon>
        <taxon>Heterolobosea</taxon>
        <taxon>Tetramitia</taxon>
        <taxon>Eutetramitia</taxon>
        <taxon>Vahlkampfiidae</taxon>
        <taxon>Naegleria</taxon>
    </lineage>
</organism>
<gene>
    <name evidence="2" type="ORF">NAEGRDRAFT_65470</name>
</gene>
<feature type="region of interest" description="Disordered" evidence="1">
    <location>
        <begin position="46"/>
        <end position="86"/>
    </location>
</feature>
<dbReference type="InParanoid" id="D2V9K0"/>
<dbReference type="KEGG" id="ngr:NAEGRDRAFT_65470"/>
<feature type="compositionally biased region" description="Polar residues" evidence="1">
    <location>
        <begin position="46"/>
        <end position="79"/>
    </location>
</feature>
<sequence>MYPFETEDNNTDFNMHINSQSIQQYQNFGQPSWHSYSIDGMTVSDTYPSEAHTASHQQSRNSSTFTTQGLNYNSHSGSHLSKIERKTIPSERIDTFSGLTSLSATDNINAQALPSASATQNTSITTTSHNTQSFHSLLTLLY</sequence>
<dbReference type="GeneID" id="8859840"/>
<evidence type="ECO:0000256" key="1">
    <source>
        <dbReference type="SAM" id="MobiDB-lite"/>
    </source>
</evidence>
<protein>
    <submittedName>
        <fullName evidence="2">Predicted protein</fullName>
    </submittedName>
</protein>
<evidence type="ECO:0000313" key="2">
    <source>
        <dbReference type="EMBL" id="EFC46602.1"/>
    </source>
</evidence>
<evidence type="ECO:0000313" key="3">
    <source>
        <dbReference type="Proteomes" id="UP000006671"/>
    </source>
</evidence>